<keyword evidence="2" id="KW-1185">Reference proteome</keyword>
<dbReference type="EMBL" id="NPIB01000002">
    <property type="protein sequence ID" value="PLC59431.1"/>
    <property type="molecule type" value="Genomic_DNA"/>
</dbReference>
<reference evidence="1 2" key="1">
    <citation type="journal article" date="2018" name="Syst. Appl. Microbiol.">
        <title>Photobacterium carnosum sp. nov., isolated from spoiled modified atmosphere packaged poultry meat.</title>
        <authorList>
            <person name="Hilgarth M."/>
            <person name="Fuertes S."/>
            <person name="Ehrmann M."/>
            <person name="Vogel R.F."/>
        </authorList>
    </citation>
    <scope>NUCLEOTIDE SEQUENCE [LARGE SCALE GENOMIC DNA]</scope>
    <source>
        <strain evidence="1 2">TMW 2.2021</strain>
    </source>
</reference>
<sequence length="148" mass="17483">MAKNEYIDAVPEDIDNLKTLANNKISYKSRNEAIDILEKYKCRQSIDILWRLMMNDRVYSVQHKAFLALQNFGEQVHLPRKRKGHLVKDINKKLGVVQRAFNDSEYSPNEFLEKFKSMYPEAYDIYSYEKGTKMQSWVINTLNSLPKK</sequence>
<dbReference type="Proteomes" id="UP000234420">
    <property type="component" value="Unassembled WGS sequence"/>
</dbReference>
<evidence type="ECO:0000313" key="1">
    <source>
        <dbReference type="EMBL" id="PLC59431.1"/>
    </source>
</evidence>
<gene>
    <name evidence="1" type="ORF">CIK00_03740</name>
</gene>
<dbReference type="AlphaFoldDB" id="A0A2N4UWM5"/>
<protein>
    <recommendedName>
        <fullName evidence="3">HEAT repeat domain-containing protein</fullName>
    </recommendedName>
</protein>
<comment type="caution">
    <text evidence="1">The sequence shown here is derived from an EMBL/GenBank/DDBJ whole genome shotgun (WGS) entry which is preliminary data.</text>
</comment>
<accession>A0A2N4UWM5</accession>
<name>A0A2N4UWM5_9GAMM</name>
<evidence type="ECO:0000313" key="2">
    <source>
        <dbReference type="Proteomes" id="UP000234420"/>
    </source>
</evidence>
<dbReference type="GeneID" id="69966836"/>
<dbReference type="RefSeq" id="WP_101767631.1">
    <property type="nucleotide sequence ID" value="NZ_BPPU01000001.1"/>
</dbReference>
<proteinExistence type="predicted"/>
<organism evidence="1 2">
    <name type="scientific">Photobacterium carnosum</name>
    <dbReference type="NCBI Taxonomy" id="2023717"/>
    <lineage>
        <taxon>Bacteria</taxon>
        <taxon>Pseudomonadati</taxon>
        <taxon>Pseudomonadota</taxon>
        <taxon>Gammaproteobacteria</taxon>
        <taxon>Vibrionales</taxon>
        <taxon>Vibrionaceae</taxon>
        <taxon>Photobacterium</taxon>
    </lineage>
</organism>
<evidence type="ECO:0008006" key="3">
    <source>
        <dbReference type="Google" id="ProtNLM"/>
    </source>
</evidence>